<accession>A0A843W1N4</accession>
<dbReference type="Pfam" id="PF04654">
    <property type="entry name" value="DUF599"/>
    <property type="match status" value="1"/>
</dbReference>
<evidence type="ECO:0000256" key="1">
    <source>
        <dbReference type="SAM" id="MobiDB-lite"/>
    </source>
</evidence>
<protein>
    <submittedName>
        <fullName evidence="3">Uncharacterized protein</fullName>
    </submittedName>
</protein>
<dbReference type="PANTHER" id="PTHR31168:SF21">
    <property type="entry name" value="EMB|CAB89385.1"/>
    <property type="match status" value="1"/>
</dbReference>
<sequence>MSLGKGSIDLVLVPSGLLLMFGYHLILLYRVLRLPQTTTIGFENHNKKAWVDGMLRGGSSGAELGLGVISASISASSTLASLSIGLSSLIGAWVGNSSKLFVPQLFYGDDSLSTNSVKYLSLLACFLAAFTSFVQATRYFVHASFLITTLDSDVPMSYVETAVIRGGNFFTVGLRLLYLAATLLLWVFGPIPMFASSLGIVITLSIFDTNTTPLHNFRHSSSGKKESKTPDVGASQAMHASSSYAKSPMYTTPSIMSG</sequence>
<reference evidence="3" key="1">
    <citation type="submission" date="2017-07" db="EMBL/GenBank/DDBJ databases">
        <title>Taro Niue Genome Assembly and Annotation.</title>
        <authorList>
            <person name="Atibalentja N."/>
            <person name="Keating K."/>
            <person name="Fields C.J."/>
        </authorList>
    </citation>
    <scope>NUCLEOTIDE SEQUENCE</scope>
    <source>
        <strain evidence="3">Niue_2</strain>
        <tissue evidence="3">Leaf</tissue>
    </source>
</reference>
<evidence type="ECO:0000256" key="2">
    <source>
        <dbReference type="SAM" id="Phobius"/>
    </source>
</evidence>
<dbReference type="PANTHER" id="PTHR31168">
    <property type="entry name" value="OS02G0292800 PROTEIN"/>
    <property type="match status" value="1"/>
</dbReference>
<name>A0A843W1N4_COLES</name>
<keyword evidence="2" id="KW-0472">Membrane</keyword>
<feature type="compositionally biased region" description="Polar residues" evidence="1">
    <location>
        <begin position="238"/>
        <end position="258"/>
    </location>
</feature>
<keyword evidence="2" id="KW-1133">Transmembrane helix</keyword>
<feature type="transmembrane region" description="Helical" evidence="2">
    <location>
        <begin position="187"/>
        <end position="207"/>
    </location>
</feature>
<organism evidence="3 4">
    <name type="scientific">Colocasia esculenta</name>
    <name type="common">Wild taro</name>
    <name type="synonym">Arum esculentum</name>
    <dbReference type="NCBI Taxonomy" id="4460"/>
    <lineage>
        <taxon>Eukaryota</taxon>
        <taxon>Viridiplantae</taxon>
        <taxon>Streptophyta</taxon>
        <taxon>Embryophyta</taxon>
        <taxon>Tracheophyta</taxon>
        <taxon>Spermatophyta</taxon>
        <taxon>Magnoliopsida</taxon>
        <taxon>Liliopsida</taxon>
        <taxon>Araceae</taxon>
        <taxon>Aroideae</taxon>
        <taxon>Colocasieae</taxon>
        <taxon>Colocasia</taxon>
    </lineage>
</organism>
<proteinExistence type="predicted"/>
<comment type="caution">
    <text evidence="3">The sequence shown here is derived from an EMBL/GenBank/DDBJ whole genome shotgun (WGS) entry which is preliminary data.</text>
</comment>
<dbReference type="InterPro" id="IPR006747">
    <property type="entry name" value="DUF599"/>
</dbReference>
<keyword evidence="4" id="KW-1185">Reference proteome</keyword>
<dbReference type="AlphaFoldDB" id="A0A843W1N4"/>
<gene>
    <name evidence="3" type="ORF">Taro_035910</name>
</gene>
<evidence type="ECO:0000313" key="3">
    <source>
        <dbReference type="EMBL" id="MQM03139.1"/>
    </source>
</evidence>
<keyword evidence="2" id="KW-0812">Transmembrane</keyword>
<feature type="transmembrane region" description="Helical" evidence="2">
    <location>
        <begin position="12"/>
        <end position="32"/>
    </location>
</feature>
<dbReference type="Proteomes" id="UP000652761">
    <property type="component" value="Unassembled WGS sequence"/>
</dbReference>
<evidence type="ECO:0000313" key="4">
    <source>
        <dbReference type="Proteomes" id="UP000652761"/>
    </source>
</evidence>
<feature type="transmembrane region" description="Helical" evidence="2">
    <location>
        <begin position="119"/>
        <end position="141"/>
    </location>
</feature>
<dbReference type="EMBL" id="NMUH01002980">
    <property type="protein sequence ID" value="MQM03139.1"/>
    <property type="molecule type" value="Genomic_DNA"/>
</dbReference>
<feature type="transmembrane region" description="Helical" evidence="2">
    <location>
        <begin position="162"/>
        <end position="181"/>
    </location>
</feature>
<dbReference type="OrthoDB" id="665451at2759"/>
<feature type="region of interest" description="Disordered" evidence="1">
    <location>
        <begin position="237"/>
        <end position="258"/>
    </location>
</feature>